<keyword evidence="2" id="KW-1133">Transmembrane helix</keyword>
<dbReference type="EMBL" id="AAMD01000043">
    <property type="protein sequence ID" value="EAU66979.1"/>
    <property type="molecule type" value="Genomic_DNA"/>
</dbReference>
<evidence type="ECO:0000313" key="6">
    <source>
        <dbReference type="Proteomes" id="UP000032702"/>
    </source>
</evidence>
<evidence type="ECO:0000259" key="4">
    <source>
        <dbReference type="PROSITE" id="PS50853"/>
    </source>
</evidence>
<sequence>MASHLLGSLSPMRLPLIVLTTLCASTALGQTVASITLTLPNNETSVRVGREPCDRTQSVTYTYASTSQVVCSDLKIWLVQGSSCSDEPSGTYKLVKQISQGDVLTQPTGSVSFTVSQLPGFTGSVSCPADDREDTYRMCASIKLPGGSFGSECGSGSFQRDDLEVVYDAKPPVAPTLSQVIALDSALSVIVSSPDDAEFVRVSVKREGKEVKNVQKAAEQTAIRVEGLENGVTYQVTARAVDEASNESAPSEEKNGTPVPTRGFLDRYDEAGGQEMGGCGAAGGGVAGSLVLAVLGFWLSSRRNRS</sequence>
<feature type="region of interest" description="Disordered" evidence="1">
    <location>
        <begin position="242"/>
        <end position="262"/>
    </location>
</feature>
<dbReference type="InterPro" id="IPR036116">
    <property type="entry name" value="FN3_sf"/>
</dbReference>
<protein>
    <submittedName>
        <fullName evidence="5">Fibronectin type III domain protein</fullName>
    </submittedName>
</protein>
<reference evidence="5 6" key="1">
    <citation type="submission" date="2006-04" db="EMBL/GenBank/DDBJ databases">
        <authorList>
            <person name="Nierman W.C."/>
        </authorList>
    </citation>
    <scope>NUCLEOTIDE SEQUENCE [LARGE SCALE GENOMIC DNA]</scope>
    <source>
        <strain evidence="5 6">DW4/3-1</strain>
    </source>
</reference>
<evidence type="ECO:0000256" key="2">
    <source>
        <dbReference type="SAM" id="Phobius"/>
    </source>
</evidence>
<dbReference type="AlphaFoldDB" id="Q093Q0"/>
<dbReference type="PROSITE" id="PS50853">
    <property type="entry name" value="FN3"/>
    <property type="match status" value="1"/>
</dbReference>
<feature type="signal peptide" evidence="3">
    <location>
        <begin position="1"/>
        <end position="29"/>
    </location>
</feature>
<keyword evidence="3" id="KW-0732">Signal</keyword>
<feature type="chain" id="PRO_5004167132" evidence="3">
    <location>
        <begin position="30"/>
        <end position="306"/>
    </location>
</feature>
<evidence type="ECO:0000256" key="1">
    <source>
        <dbReference type="SAM" id="MobiDB-lite"/>
    </source>
</evidence>
<dbReference type="NCBIfam" id="TIGR03382">
    <property type="entry name" value="GC_trans_RRR"/>
    <property type="match status" value="1"/>
</dbReference>
<dbReference type="InterPro" id="IPR013783">
    <property type="entry name" value="Ig-like_fold"/>
</dbReference>
<accession>Q093Q0</accession>
<dbReference type="Gene3D" id="2.60.40.10">
    <property type="entry name" value="Immunoglobulins"/>
    <property type="match status" value="1"/>
</dbReference>
<evidence type="ECO:0000313" key="5">
    <source>
        <dbReference type="EMBL" id="EAU66979.1"/>
    </source>
</evidence>
<keyword evidence="2" id="KW-0472">Membrane</keyword>
<gene>
    <name evidence="5" type="ORF">STIAU_4641</name>
</gene>
<comment type="caution">
    <text evidence="5">The sequence shown here is derived from an EMBL/GenBank/DDBJ whole genome shotgun (WGS) entry which is preliminary data.</text>
</comment>
<dbReference type="Proteomes" id="UP000032702">
    <property type="component" value="Unassembled WGS sequence"/>
</dbReference>
<dbReference type="NCBIfam" id="NF045522">
    <property type="entry name" value="MXAN_2561_fam"/>
    <property type="match status" value="1"/>
</dbReference>
<keyword evidence="2" id="KW-0812">Transmembrane</keyword>
<feature type="domain" description="Fibronectin type-III" evidence="4">
    <location>
        <begin position="171"/>
        <end position="261"/>
    </location>
</feature>
<evidence type="ECO:0000256" key="3">
    <source>
        <dbReference type="SAM" id="SignalP"/>
    </source>
</evidence>
<feature type="transmembrane region" description="Helical" evidence="2">
    <location>
        <begin position="280"/>
        <end position="299"/>
    </location>
</feature>
<organism evidence="5 6">
    <name type="scientific">Stigmatella aurantiaca (strain DW4/3-1)</name>
    <dbReference type="NCBI Taxonomy" id="378806"/>
    <lineage>
        <taxon>Bacteria</taxon>
        <taxon>Pseudomonadati</taxon>
        <taxon>Myxococcota</taxon>
        <taxon>Myxococcia</taxon>
        <taxon>Myxococcales</taxon>
        <taxon>Cystobacterineae</taxon>
        <taxon>Archangiaceae</taxon>
        <taxon>Stigmatella</taxon>
    </lineage>
</organism>
<proteinExistence type="predicted"/>
<name>Q093Q0_STIAD</name>
<dbReference type="InterPro" id="IPR003961">
    <property type="entry name" value="FN3_dom"/>
</dbReference>
<dbReference type="InterPro" id="IPR017756">
    <property type="entry name" value="TM_Gly-Cys-Arg_CS"/>
</dbReference>
<dbReference type="SUPFAM" id="SSF49265">
    <property type="entry name" value="Fibronectin type III"/>
    <property type="match status" value="1"/>
</dbReference>